<dbReference type="PANTHER" id="PTHR10677">
    <property type="entry name" value="UBIQUILIN"/>
    <property type="match status" value="1"/>
</dbReference>
<dbReference type="RefSeq" id="XP_001583470.1">
    <property type="nucleotide sequence ID" value="XM_001583420.1"/>
</dbReference>
<dbReference type="InParanoid" id="A2DAI1"/>
<evidence type="ECO:0000313" key="4">
    <source>
        <dbReference type="Proteomes" id="UP000001542"/>
    </source>
</evidence>
<dbReference type="PROSITE" id="PS50053">
    <property type="entry name" value="UBIQUITIN_2"/>
    <property type="match status" value="1"/>
</dbReference>
<dbReference type="EMBL" id="DS113183">
    <property type="protein sequence ID" value="EAY22484.1"/>
    <property type="molecule type" value="Genomic_DNA"/>
</dbReference>
<dbReference type="SUPFAM" id="SSF46934">
    <property type="entry name" value="UBA-like"/>
    <property type="match status" value="1"/>
</dbReference>
<evidence type="ECO:0000313" key="3">
    <source>
        <dbReference type="EMBL" id="EAY22484.1"/>
    </source>
</evidence>
<dbReference type="CDD" id="cd17039">
    <property type="entry name" value="Ubl_ubiquitin_like"/>
    <property type="match status" value="1"/>
</dbReference>
<dbReference type="InterPro" id="IPR015496">
    <property type="entry name" value="Ubiquilin"/>
</dbReference>
<organism evidence="3 4">
    <name type="scientific">Trichomonas vaginalis (strain ATCC PRA-98 / G3)</name>
    <dbReference type="NCBI Taxonomy" id="412133"/>
    <lineage>
        <taxon>Eukaryota</taxon>
        <taxon>Metamonada</taxon>
        <taxon>Parabasalia</taxon>
        <taxon>Trichomonadida</taxon>
        <taxon>Trichomonadidae</taxon>
        <taxon>Trichomonas</taxon>
    </lineage>
</organism>
<dbReference type="CDD" id="cd14323">
    <property type="entry name" value="UBA_PLCs_like"/>
    <property type="match status" value="1"/>
</dbReference>
<dbReference type="Gene3D" id="1.10.8.10">
    <property type="entry name" value="DNA helicase RuvA subunit, C-terminal domain"/>
    <property type="match status" value="1"/>
</dbReference>
<protein>
    <submittedName>
        <fullName evidence="3">Ubiquitin family protein</fullName>
    </submittedName>
</protein>
<reference evidence="3" key="2">
    <citation type="journal article" date="2007" name="Science">
        <title>Draft genome sequence of the sexually transmitted pathogen Trichomonas vaginalis.</title>
        <authorList>
            <person name="Carlton J.M."/>
            <person name="Hirt R.P."/>
            <person name="Silva J.C."/>
            <person name="Delcher A.L."/>
            <person name="Schatz M."/>
            <person name="Zhao Q."/>
            <person name="Wortman J.R."/>
            <person name="Bidwell S.L."/>
            <person name="Alsmark U.C.M."/>
            <person name="Besteiro S."/>
            <person name="Sicheritz-Ponten T."/>
            <person name="Noel C.J."/>
            <person name="Dacks J.B."/>
            <person name="Foster P.G."/>
            <person name="Simillion C."/>
            <person name="Van de Peer Y."/>
            <person name="Miranda-Saavedra D."/>
            <person name="Barton G.J."/>
            <person name="Westrop G.D."/>
            <person name="Mueller S."/>
            <person name="Dessi D."/>
            <person name="Fiori P.L."/>
            <person name="Ren Q."/>
            <person name="Paulsen I."/>
            <person name="Zhang H."/>
            <person name="Bastida-Corcuera F.D."/>
            <person name="Simoes-Barbosa A."/>
            <person name="Brown M.T."/>
            <person name="Hayes R.D."/>
            <person name="Mukherjee M."/>
            <person name="Okumura C.Y."/>
            <person name="Schneider R."/>
            <person name="Smith A.J."/>
            <person name="Vanacova S."/>
            <person name="Villalvazo M."/>
            <person name="Haas B.J."/>
            <person name="Pertea M."/>
            <person name="Feldblyum T.V."/>
            <person name="Utterback T.R."/>
            <person name="Shu C.L."/>
            <person name="Osoegawa K."/>
            <person name="de Jong P.J."/>
            <person name="Hrdy I."/>
            <person name="Horvathova L."/>
            <person name="Zubacova Z."/>
            <person name="Dolezal P."/>
            <person name="Malik S.B."/>
            <person name="Logsdon J.M. Jr."/>
            <person name="Henze K."/>
            <person name="Gupta A."/>
            <person name="Wang C.C."/>
            <person name="Dunne R.L."/>
            <person name="Upcroft J.A."/>
            <person name="Upcroft P."/>
            <person name="White O."/>
            <person name="Salzberg S.L."/>
            <person name="Tang P."/>
            <person name="Chiu C.-H."/>
            <person name="Lee Y.-S."/>
            <person name="Embley T.M."/>
            <person name="Coombs G.H."/>
            <person name="Mottram J.C."/>
            <person name="Tachezy J."/>
            <person name="Fraser-Liggett C.M."/>
            <person name="Johnson P.J."/>
        </authorList>
    </citation>
    <scope>NUCLEOTIDE SEQUENCE [LARGE SCALE GENOMIC DNA]</scope>
    <source>
        <strain evidence="3">G3</strain>
    </source>
</reference>
<gene>
    <name evidence="3" type="ORF">TVAG_035070</name>
</gene>
<dbReference type="Gene3D" id="3.10.20.90">
    <property type="entry name" value="Phosphatidylinositol 3-kinase Catalytic Subunit, Chain A, domain 1"/>
    <property type="match status" value="1"/>
</dbReference>
<dbReference type="STRING" id="5722.A2DAI1"/>
<dbReference type="InterPro" id="IPR000626">
    <property type="entry name" value="Ubiquitin-like_dom"/>
</dbReference>
<dbReference type="InterPro" id="IPR015940">
    <property type="entry name" value="UBA"/>
</dbReference>
<evidence type="ECO:0000259" key="2">
    <source>
        <dbReference type="PROSITE" id="PS50053"/>
    </source>
</evidence>
<feature type="domain" description="Ubiquitin-like" evidence="2">
    <location>
        <begin position="21"/>
        <end position="71"/>
    </location>
</feature>
<proteinExistence type="predicted"/>
<sequence length="299" mass="34240">MKIQITGENTETFEVGVDNAKSTVVELKAIIASIKETDYDDMHLFLNDKELEDENTLEESGVQENTSLKMIKNTSFNDACFGGCPFDCFDPSKIQEMLEQVEKDPKLIYQIINKYPMLAAHPLVLPAVQQLVDHPETFKQIITMLKNLSQTFTQGMTQFKEDAEKLQKNDEFNEILRNSFNCDCQHSEEDDRQTSERENFYRLTGVERTPEMDEMIAKAEASGDIHNLIETVRRLRASGIDVFKGVEIHGTEDNLEKKYEQQLNTLGEMGFLDKETNISILKQTNGNINLALEKIFNNH</sequence>
<dbReference type="VEuPathDB" id="TrichDB:TVAG_035070"/>
<dbReference type="OrthoDB" id="9450922at2759"/>
<name>A2DAI1_TRIV3</name>
<dbReference type="SUPFAM" id="SSF54236">
    <property type="entry name" value="Ubiquitin-like"/>
    <property type="match status" value="1"/>
</dbReference>
<dbReference type="Proteomes" id="UP000001542">
    <property type="component" value="Unassembled WGS sequence"/>
</dbReference>
<dbReference type="AlphaFoldDB" id="A2DAI1"/>
<reference evidence="3" key="1">
    <citation type="submission" date="2006-10" db="EMBL/GenBank/DDBJ databases">
        <authorList>
            <person name="Amadeo P."/>
            <person name="Zhao Q."/>
            <person name="Wortman J."/>
            <person name="Fraser-Liggett C."/>
            <person name="Carlton J."/>
        </authorList>
    </citation>
    <scope>NUCLEOTIDE SEQUENCE</scope>
    <source>
        <strain evidence="3">G3</strain>
    </source>
</reference>
<dbReference type="GO" id="GO:0005829">
    <property type="term" value="C:cytosol"/>
    <property type="evidence" value="ECO:0000318"/>
    <property type="project" value="GO_Central"/>
</dbReference>
<dbReference type="KEGG" id="tva:5468041"/>
<dbReference type="GO" id="GO:0006511">
    <property type="term" value="P:ubiquitin-dependent protein catabolic process"/>
    <property type="evidence" value="ECO:0000318"/>
    <property type="project" value="GO_Central"/>
</dbReference>
<dbReference type="SMART" id="SM00213">
    <property type="entry name" value="UBQ"/>
    <property type="match status" value="1"/>
</dbReference>
<feature type="domain" description="UBA" evidence="1">
    <location>
        <begin position="257"/>
        <end position="298"/>
    </location>
</feature>
<dbReference type="PROSITE" id="PS50030">
    <property type="entry name" value="UBA"/>
    <property type="match status" value="1"/>
</dbReference>
<keyword evidence="4" id="KW-1185">Reference proteome</keyword>
<accession>A2DAI1</accession>
<dbReference type="Pfam" id="PF00240">
    <property type="entry name" value="ubiquitin"/>
    <property type="match status" value="1"/>
</dbReference>
<dbReference type="PANTHER" id="PTHR10677:SF3">
    <property type="entry name" value="FI07626P-RELATED"/>
    <property type="match status" value="1"/>
</dbReference>
<dbReference type="InterPro" id="IPR029071">
    <property type="entry name" value="Ubiquitin-like_domsf"/>
</dbReference>
<dbReference type="FunFam" id="3.10.20.90:FF:000495">
    <property type="entry name" value="Ubiquitin family protein"/>
    <property type="match status" value="1"/>
</dbReference>
<evidence type="ECO:0000259" key="1">
    <source>
        <dbReference type="PROSITE" id="PS50030"/>
    </source>
</evidence>
<dbReference type="VEuPathDB" id="TrichDB:TVAGG3_0811100"/>
<dbReference type="GO" id="GO:0031593">
    <property type="term" value="F:polyubiquitin modification-dependent protein binding"/>
    <property type="evidence" value="ECO:0000318"/>
    <property type="project" value="GO_Central"/>
</dbReference>
<dbReference type="InterPro" id="IPR009060">
    <property type="entry name" value="UBA-like_sf"/>
</dbReference>